<keyword evidence="3" id="KW-1185">Reference proteome</keyword>
<sequence length="162" mass="17627">MTPSSYSFQEPAASNKRTLELLPLLPQVTAFFDPFISATSSATTDGLYFKHITSTSCTTVQHFLRRVQPKLSPAQLTTSSVHQSPQPFIEHADQDSTVSPQHRCPPQFVAELHSSFKATQSSGGPPMSPTSSPMSQPRAKSLPILDYSLSIFFSISAIVSVL</sequence>
<feature type="compositionally biased region" description="Low complexity" evidence="1">
    <location>
        <begin position="119"/>
        <end position="137"/>
    </location>
</feature>
<evidence type="ECO:0000256" key="1">
    <source>
        <dbReference type="SAM" id="MobiDB-lite"/>
    </source>
</evidence>
<feature type="region of interest" description="Disordered" evidence="1">
    <location>
        <begin position="117"/>
        <end position="137"/>
    </location>
</feature>
<protein>
    <submittedName>
        <fullName evidence="2">Uncharacterized protein</fullName>
    </submittedName>
</protein>
<comment type="caution">
    <text evidence="2">The sequence shown here is derived from an EMBL/GenBank/DDBJ whole genome shotgun (WGS) entry which is preliminary data.</text>
</comment>
<evidence type="ECO:0000313" key="3">
    <source>
        <dbReference type="Proteomes" id="UP000233551"/>
    </source>
</evidence>
<organism evidence="2 3">
    <name type="scientific">Punica granatum</name>
    <name type="common">Pomegranate</name>
    <dbReference type="NCBI Taxonomy" id="22663"/>
    <lineage>
        <taxon>Eukaryota</taxon>
        <taxon>Viridiplantae</taxon>
        <taxon>Streptophyta</taxon>
        <taxon>Embryophyta</taxon>
        <taxon>Tracheophyta</taxon>
        <taxon>Spermatophyta</taxon>
        <taxon>Magnoliopsida</taxon>
        <taxon>eudicotyledons</taxon>
        <taxon>Gunneridae</taxon>
        <taxon>Pentapetalae</taxon>
        <taxon>rosids</taxon>
        <taxon>malvids</taxon>
        <taxon>Myrtales</taxon>
        <taxon>Lythraceae</taxon>
        <taxon>Punica</taxon>
    </lineage>
</organism>
<accession>A0A2I0L1Z1</accession>
<name>A0A2I0L1Z1_PUNGR</name>
<evidence type="ECO:0000313" key="2">
    <source>
        <dbReference type="EMBL" id="PKI74715.1"/>
    </source>
</evidence>
<dbReference type="AlphaFoldDB" id="A0A2I0L1Z1"/>
<gene>
    <name evidence="2" type="ORF">CRG98_005042</name>
</gene>
<dbReference type="Proteomes" id="UP000233551">
    <property type="component" value="Unassembled WGS sequence"/>
</dbReference>
<reference evidence="2 3" key="1">
    <citation type="submission" date="2017-11" db="EMBL/GenBank/DDBJ databases">
        <title>De-novo sequencing of pomegranate (Punica granatum L.) genome.</title>
        <authorList>
            <person name="Akparov Z."/>
            <person name="Amiraslanov A."/>
            <person name="Hajiyeva S."/>
            <person name="Abbasov M."/>
            <person name="Kaur K."/>
            <person name="Hamwieh A."/>
            <person name="Solovyev V."/>
            <person name="Salamov A."/>
            <person name="Braich B."/>
            <person name="Kosarev P."/>
            <person name="Mahmoud A."/>
            <person name="Hajiyev E."/>
            <person name="Babayeva S."/>
            <person name="Izzatullayeva V."/>
            <person name="Mammadov A."/>
            <person name="Mammadov A."/>
            <person name="Sharifova S."/>
            <person name="Ojaghi J."/>
            <person name="Eynullazada K."/>
            <person name="Bayramov B."/>
            <person name="Abdulazimova A."/>
            <person name="Shahmuradov I."/>
        </authorList>
    </citation>
    <scope>NUCLEOTIDE SEQUENCE [LARGE SCALE GENOMIC DNA]</scope>
    <source>
        <strain evidence="3">cv. AG2017</strain>
        <tissue evidence="2">Leaf</tissue>
    </source>
</reference>
<proteinExistence type="predicted"/>
<dbReference type="EMBL" id="PGOL01000196">
    <property type="protein sequence ID" value="PKI74715.1"/>
    <property type="molecule type" value="Genomic_DNA"/>
</dbReference>